<dbReference type="EMBL" id="BKCJ010007088">
    <property type="protein sequence ID" value="GEU75474.1"/>
    <property type="molecule type" value="Genomic_DNA"/>
</dbReference>
<protein>
    <submittedName>
        <fullName evidence="3">Uncharacterized protein</fullName>
    </submittedName>
</protein>
<gene>
    <name evidence="3" type="ORF">Tci_047452</name>
</gene>
<accession>A0A6L2MT63</accession>
<proteinExistence type="predicted"/>
<dbReference type="AlphaFoldDB" id="A0A6L2MT63"/>
<feature type="compositionally biased region" description="Basic and acidic residues" evidence="2">
    <location>
        <begin position="25"/>
        <end position="36"/>
    </location>
</feature>
<evidence type="ECO:0000256" key="2">
    <source>
        <dbReference type="SAM" id="MobiDB-lite"/>
    </source>
</evidence>
<name>A0A6L2MT63_TANCI</name>
<organism evidence="3">
    <name type="scientific">Tanacetum cinerariifolium</name>
    <name type="common">Dalmatian daisy</name>
    <name type="synonym">Chrysanthemum cinerariifolium</name>
    <dbReference type="NCBI Taxonomy" id="118510"/>
    <lineage>
        <taxon>Eukaryota</taxon>
        <taxon>Viridiplantae</taxon>
        <taxon>Streptophyta</taxon>
        <taxon>Embryophyta</taxon>
        <taxon>Tracheophyta</taxon>
        <taxon>Spermatophyta</taxon>
        <taxon>Magnoliopsida</taxon>
        <taxon>eudicotyledons</taxon>
        <taxon>Gunneridae</taxon>
        <taxon>Pentapetalae</taxon>
        <taxon>asterids</taxon>
        <taxon>campanulids</taxon>
        <taxon>Asterales</taxon>
        <taxon>Asteraceae</taxon>
        <taxon>Asteroideae</taxon>
        <taxon>Anthemideae</taxon>
        <taxon>Anthemidinae</taxon>
        <taxon>Tanacetum</taxon>
    </lineage>
</organism>
<sequence>MVSAHRQVGTMVDNHNHNVNHSRLTRTDSKVSDKSKAGLGYREITPDRFVNSSEILKKQETRLDKGYHAVPPPLTGNYMPLKRDLRLIDKHFESMSMDVISNNALSDVKTVESKHKTVDVNHKGVFSTVEPKPVRKNSFSPPIIEDWHSDDESEVEISPTVEVQIVKPSIEKIKFVKTAKETVKNEESPKQHKHHPKGNQRNWNNLIVLDLEKTKTAQAKEIANLKKKVKKLERKRRSRTLVMNLFKIGPLEEEVWDTKPYTRLRSSRSIRLGSTKDKMEHVIELIDLVLQTPHDSPLLKGHTPRSDEFSMTLKELTDLCTTLSQKVLDLEKVKTAQAKVITSLKKRVTKLEQSRSLRILGFHPFRVGTSGRHILGRRNVSKQGRKNVRPSFM</sequence>
<feature type="compositionally biased region" description="Basic and acidic residues" evidence="2">
    <location>
        <begin position="181"/>
        <end position="190"/>
    </location>
</feature>
<feature type="coiled-coil region" evidence="1">
    <location>
        <begin position="208"/>
        <end position="235"/>
    </location>
</feature>
<comment type="caution">
    <text evidence="3">The sequence shown here is derived from an EMBL/GenBank/DDBJ whole genome shotgun (WGS) entry which is preliminary data.</text>
</comment>
<keyword evidence="1" id="KW-0175">Coiled coil</keyword>
<feature type="region of interest" description="Disordered" evidence="2">
    <location>
        <begin position="181"/>
        <end position="202"/>
    </location>
</feature>
<reference evidence="3" key="1">
    <citation type="journal article" date="2019" name="Sci. Rep.">
        <title>Draft genome of Tanacetum cinerariifolium, the natural source of mosquito coil.</title>
        <authorList>
            <person name="Yamashiro T."/>
            <person name="Shiraishi A."/>
            <person name="Satake H."/>
            <person name="Nakayama K."/>
        </authorList>
    </citation>
    <scope>NUCLEOTIDE SEQUENCE</scope>
</reference>
<evidence type="ECO:0000256" key="1">
    <source>
        <dbReference type="SAM" id="Coils"/>
    </source>
</evidence>
<feature type="region of interest" description="Disordered" evidence="2">
    <location>
        <begin position="1"/>
        <end position="36"/>
    </location>
</feature>
<evidence type="ECO:0000313" key="3">
    <source>
        <dbReference type="EMBL" id="GEU75474.1"/>
    </source>
</evidence>